<feature type="transmembrane region" description="Helical" evidence="8">
    <location>
        <begin position="215"/>
        <end position="233"/>
    </location>
</feature>
<gene>
    <name evidence="10" type="ORF">ACFQ5J_09395</name>
</gene>
<evidence type="ECO:0000256" key="5">
    <source>
        <dbReference type="ARBA" id="ARBA00022692"/>
    </source>
</evidence>
<keyword evidence="7 8" id="KW-0472">Membrane</keyword>
<evidence type="ECO:0000259" key="9">
    <source>
        <dbReference type="PROSITE" id="PS50850"/>
    </source>
</evidence>
<feature type="transmembrane region" description="Helical" evidence="8">
    <location>
        <begin position="16"/>
        <end position="40"/>
    </location>
</feature>
<dbReference type="Pfam" id="PF07690">
    <property type="entry name" value="MFS_1"/>
    <property type="match status" value="1"/>
</dbReference>
<dbReference type="Gene3D" id="1.20.1250.20">
    <property type="entry name" value="MFS general substrate transporter like domains"/>
    <property type="match status" value="2"/>
</dbReference>
<feature type="transmembrane region" description="Helical" evidence="8">
    <location>
        <begin position="349"/>
        <end position="368"/>
    </location>
</feature>
<dbReference type="PROSITE" id="PS50850">
    <property type="entry name" value="MFS"/>
    <property type="match status" value="1"/>
</dbReference>
<feature type="transmembrane region" description="Helical" evidence="8">
    <location>
        <begin position="60"/>
        <end position="77"/>
    </location>
</feature>
<dbReference type="InterPro" id="IPR020846">
    <property type="entry name" value="MFS_dom"/>
</dbReference>
<feature type="transmembrane region" description="Helical" evidence="8">
    <location>
        <begin position="245"/>
        <end position="263"/>
    </location>
</feature>
<feature type="transmembrane region" description="Helical" evidence="8">
    <location>
        <begin position="380"/>
        <end position="404"/>
    </location>
</feature>
<feature type="transmembrane region" description="Helical" evidence="8">
    <location>
        <begin position="186"/>
        <end position="203"/>
    </location>
</feature>
<keyword evidence="5 8" id="KW-0812">Transmembrane</keyword>
<dbReference type="Proteomes" id="UP001597252">
    <property type="component" value="Unassembled WGS sequence"/>
</dbReference>
<feature type="transmembrane region" description="Helical" evidence="8">
    <location>
        <begin position="144"/>
        <end position="166"/>
    </location>
</feature>
<evidence type="ECO:0000313" key="10">
    <source>
        <dbReference type="EMBL" id="MFD1485443.1"/>
    </source>
</evidence>
<protein>
    <submittedName>
        <fullName evidence="10">DHA2 family efflux MFS transporter permease subunit</fullName>
    </submittedName>
</protein>
<evidence type="ECO:0000256" key="7">
    <source>
        <dbReference type="ARBA" id="ARBA00023136"/>
    </source>
</evidence>
<evidence type="ECO:0000256" key="8">
    <source>
        <dbReference type="SAM" id="Phobius"/>
    </source>
</evidence>
<keyword evidence="4" id="KW-1003">Cell membrane</keyword>
<comment type="similarity">
    <text evidence="2">Belongs to the major facilitator superfamily. EmrB family.</text>
</comment>
<feature type="transmembrane region" description="Helical" evidence="8">
    <location>
        <begin position="468"/>
        <end position="487"/>
    </location>
</feature>
<feature type="transmembrane region" description="Helical" evidence="8">
    <location>
        <begin position="107"/>
        <end position="132"/>
    </location>
</feature>
<evidence type="ECO:0000256" key="2">
    <source>
        <dbReference type="ARBA" id="ARBA00008537"/>
    </source>
</evidence>
<organism evidence="10 11">
    <name type="scientific">Lacticaseibacillus baoqingensis</name>
    <dbReference type="NCBI Taxonomy" id="2486013"/>
    <lineage>
        <taxon>Bacteria</taxon>
        <taxon>Bacillati</taxon>
        <taxon>Bacillota</taxon>
        <taxon>Bacilli</taxon>
        <taxon>Lactobacillales</taxon>
        <taxon>Lactobacillaceae</taxon>
        <taxon>Lacticaseibacillus</taxon>
    </lineage>
</organism>
<evidence type="ECO:0000256" key="1">
    <source>
        <dbReference type="ARBA" id="ARBA00004651"/>
    </source>
</evidence>
<feature type="transmembrane region" description="Helical" evidence="8">
    <location>
        <begin position="283"/>
        <end position="300"/>
    </location>
</feature>
<reference evidence="11" key="1">
    <citation type="journal article" date="2019" name="Int. J. Syst. Evol. Microbiol.">
        <title>The Global Catalogue of Microorganisms (GCM) 10K type strain sequencing project: providing services to taxonomists for standard genome sequencing and annotation.</title>
        <authorList>
            <consortium name="The Broad Institute Genomics Platform"/>
            <consortium name="The Broad Institute Genome Sequencing Center for Infectious Disease"/>
            <person name="Wu L."/>
            <person name="Ma J."/>
        </authorList>
    </citation>
    <scope>NUCLEOTIDE SEQUENCE [LARGE SCALE GENOMIC DNA]</scope>
    <source>
        <strain evidence="11">CCM 8903</strain>
    </source>
</reference>
<feature type="transmembrane region" description="Helical" evidence="8">
    <location>
        <begin position="84"/>
        <end position="101"/>
    </location>
</feature>
<evidence type="ECO:0000313" key="11">
    <source>
        <dbReference type="Proteomes" id="UP001597252"/>
    </source>
</evidence>
<dbReference type="PANTHER" id="PTHR42718">
    <property type="entry name" value="MAJOR FACILITATOR SUPERFAMILY MULTIDRUG TRANSPORTER MFSC"/>
    <property type="match status" value="1"/>
</dbReference>
<feature type="domain" description="Major facilitator superfamily (MFS) profile" evidence="9">
    <location>
        <begin position="18"/>
        <end position="492"/>
    </location>
</feature>
<comment type="caution">
    <text evidence="10">The sequence shown here is derived from an EMBL/GenBank/DDBJ whole genome shotgun (WGS) entry which is preliminary data.</text>
</comment>
<feature type="transmembrane region" description="Helical" evidence="8">
    <location>
        <begin position="320"/>
        <end position="337"/>
    </location>
</feature>
<sequence length="501" mass="53922">MKKSYEDIHGKKYNRWLILFVVVLIAFAGTIMQTSLSTALPTLMKSFDISMSTAQTATTYYLLVNGIIVPLSAVFLTRVPTKRLYLILGITQLVGIIMTYFSPNSSWGFFIAGRIITALAVGILSSTMAVIVMNIFSSKELGTAIGLTGLALGLAPAVGPTLTGWILSKSHVIFGLTVSSSWRSMFLPSLLVTALCVVLIPFVMHDVVENHRQKIDFVSVLLSTIGFGFFITGFSNVADKGWGDLSVILPVIIGVVFIGLFAWRQLRMDDPLLDVRLFLNSRFTVATVGTLLVTMAMYGVEMMLPTYLQNVRGMSPLNSGMTLFFGALMMGVMAPIAGNLADKYGVKKLALTGFFILAIGTLPFAFISATTPTLLIKVMYAVRMIGIATALMPLTTAAMTAVAVEHSTHASTINNTARQISSSIAVAVLTSLTQNTTTNALPQHALKIADPLAYGAKSITAAVSGFRVSFIAGLVLAILGFVFVCFIKKQTKSNDVQMEVD</sequence>
<evidence type="ECO:0000256" key="3">
    <source>
        <dbReference type="ARBA" id="ARBA00022448"/>
    </source>
</evidence>
<dbReference type="SUPFAM" id="SSF103473">
    <property type="entry name" value="MFS general substrate transporter"/>
    <property type="match status" value="1"/>
</dbReference>
<proteinExistence type="inferred from homology"/>
<dbReference type="InterPro" id="IPR011701">
    <property type="entry name" value="MFS"/>
</dbReference>
<keyword evidence="3" id="KW-0813">Transport</keyword>
<dbReference type="EMBL" id="JBHTON010000029">
    <property type="protein sequence ID" value="MFD1485443.1"/>
    <property type="molecule type" value="Genomic_DNA"/>
</dbReference>
<keyword evidence="6 8" id="KW-1133">Transmembrane helix</keyword>
<dbReference type="RefSeq" id="WP_125751291.1">
    <property type="nucleotide sequence ID" value="NZ_JBHTON010000029.1"/>
</dbReference>
<name>A0ABW4E8K1_9LACO</name>
<dbReference type="InterPro" id="IPR036259">
    <property type="entry name" value="MFS_trans_sf"/>
</dbReference>
<dbReference type="PANTHER" id="PTHR42718:SF9">
    <property type="entry name" value="MAJOR FACILITATOR SUPERFAMILY MULTIDRUG TRANSPORTER MFSC"/>
    <property type="match status" value="1"/>
</dbReference>
<dbReference type="InterPro" id="IPR004638">
    <property type="entry name" value="EmrB-like"/>
</dbReference>
<keyword evidence="11" id="KW-1185">Reference proteome</keyword>
<accession>A0ABW4E8K1</accession>
<evidence type="ECO:0000256" key="4">
    <source>
        <dbReference type="ARBA" id="ARBA00022475"/>
    </source>
</evidence>
<dbReference type="NCBIfam" id="TIGR00711">
    <property type="entry name" value="efflux_EmrB"/>
    <property type="match status" value="1"/>
</dbReference>
<evidence type="ECO:0000256" key="6">
    <source>
        <dbReference type="ARBA" id="ARBA00022989"/>
    </source>
</evidence>
<comment type="subcellular location">
    <subcellularLocation>
        <location evidence="1">Cell membrane</location>
        <topology evidence="1">Multi-pass membrane protein</topology>
    </subcellularLocation>
</comment>